<evidence type="ECO:0000313" key="4">
    <source>
        <dbReference type="Proteomes" id="UP000659654"/>
    </source>
</evidence>
<dbReference type="Proteomes" id="UP000659654">
    <property type="component" value="Unassembled WGS sequence"/>
</dbReference>
<organism evidence="3 5">
    <name type="scientific">Bursaphelenchus xylophilus</name>
    <name type="common">Pinewood nematode worm</name>
    <name type="synonym">Aphelenchoides xylophilus</name>
    <dbReference type="NCBI Taxonomy" id="6326"/>
    <lineage>
        <taxon>Eukaryota</taxon>
        <taxon>Metazoa</taxon>
        <taxon>Ecdysozoa</taxon>
        <taxon>Nematoda</taxon>
        <taxon>Chromadorea</taxon>
        <taxon>Rhabditida</taxon>
        <taxon>Tylenchina</taxon>
        <taxon>Tylenchomorpha</taxon>
        <taxon>Aphelenchoidea</taxon>
        <taxon>Aphelenchoididae</taxon>
        <taxon>Bursaphelenchus</taxon>
    </lineage>
</organism>
<sequence>MKLLLVLCALLANVALVHAETWSVAGTVQAFRIDSLKGRHQIKVRLVQGGAWETTCGEMIVGENGGFSLTCQKPWFSNQAHLYMYHRLYYGEQCRYTKFPNIDPISSGDTWAISEYDDGEASDDLCPHEYY</sequence>
<dbReference type="EMBL" id="CAJFDI010000003">
    <property type="protein sequence ID" value="CAD5219555.1"/>
    <property type="molecule type" value="Genomic_DNA"/>
</dbReference>
<evidence type="ECO:0000256" key="1">
    <source>
        <dbReference type="SAM" id="SignalP"/>
    </source>
</evidence>
<accession>A0A1I7RQQ4</accession>
<protein>
    <submittedName>
        <fullName evidence="2">(pine wood nematode) hypothetical protein</fullName>
    </submittedName>
</protein>
<evidence type="ECO:0000313" key="5">
    <source>
        <dbReference type="WBParaSite" id="BXY_0304900.1"/>
    </source>
</evidence>
<feature type="signal peptide" evidence="1">
    <location>
        <begin position="1"/>
        <end position="19"/>
    </location>
</feature>
<keyword evidence="1" id="KW-0732">Signal</keyword>
<reference evidence="5" key="1">
    <citation type="submission" date="2016-11" db="UniProtKB">
        <authorList>
            <consortium name="WormBaseParasite"/>
        </authorList>
    </citation>
    <scope>IDENTIFICATION</scope>
</reference>
<dbReference type="Proteomes" id="UP000582659">
    <property type="component" value="Unassembled WGS sequence"/>
</dbReference>
<dbReference type="EMBL" id="CAJFCV020000003">
    <property type="protein sequence ID" value="CAG9104951.1"/>
    <property type="molecule type" value="Genomic_DNA"/>
</dbReference>
<reference evidence="2" key="2">
    <citation type="submission" date="2020-09" db="EMBL/GenBank/DDBJ databases">
        <authorList>
            <person name="Kikuchi T."/>
        </authorList>
    </citation>
    <scope>NUCLEOTIDE SEQUENCE</scope>
    <source>
        <strain evidence="2">Ka4C1</strain>
    </source>
</reference>
<dbReference type="WBParaSite" id="BXY_0304900.1">
    <property type="protein sequence ID" value="BXY_0304900.1"/>
    <property type="gene ID" value="BXY_0304900"/>
</dbReference>
<evidence type="ECO:0000313" key="3">
    <source>
        <dbReference type="Proteomes" id="UP000095284"/>
    </source>
</evidence>
<dbReference type="AlphaFoldDB" id="A0A1I7RQQ4"/>
<dbReference type="Proteomes" id="UP000095284">
    <property type="component" value="Unplaced"/>
</dbReference>
<name>A0A1I7RQQ4_BURXY</name>
<gene>
    <name evidence="2" type="ORF">BXYJ_LOCUS5737</name>
</gene>
<proteinExistence type="predicted"/>
<evidence type="ECO:0000313" key="2">
    <source>
        <dbReference type="EMBL" id="CAD5219555.1"/>
    </source>
</evidence>
<keyword evidence="4" id="KW-1185">Reference proteome</keyword>
<feature type="chain" id="PRO_5035359325" evidence="1">
    <location>
        <begin position="20"/>
        <end position="131"/>
    </location>
</feature>